<evidence type="ECO:0000313" key="4">
    <source>
        <dbReference type="Proteomes" id="UP000241507"/>
    </source>
</evidence>
<dbReference type="InterPro" id="IPR000757">
    <property type="entry name" value="Beta-glucanase-like"/>
</dbReference>
<dbReference type="GO" id="GO:0005975">
    <property type="term" value="P:carbohydrate metabolic process"/>
    <property type="evidence" value="ECO:0007669"/>
    <property type="project" value="InterPro"/>
</dbReference>
<organism evidence="3 4">
    <name type="scientific">Christiangramia fulva</name>
    <dbReference type="NCBI Taxonomy" id="2126553"/>
    <lineage>
        <taxon>Bacteria</taxon>
        <taxon>Pseudomonadati</taxon>
        <taxon>Bacteroidota</taxon>
        <taxon>Flavobacteriia</taxon>
        <taxon>Flavobacteriales</taxon>
        <taxon>Flavobacteriaceae</taxon>
        <taxon>Christiangramia</taxon>
    </lineage>
</organism>
<evidence type="ECO:0000259" key="2">
    <source>
        <dbReference type="PROSITE" id="PS51762"/>
    </source>
</evidence>
<dbReference type="InterPro" id="IPR050546">
    <property type="entry name" value="Glycosyl_Hydrlase_16"/>
</dbReference>
<dbReference type="Pfam" id="PF00722">
    <property type="entry name" value="Glyco_hydro_16"/>
    <property type="match status" value="1"/>
</dbReference>
<dbReference type="PROSITE" id="PS51257">
    <property type="entry name" value="PROKAR_LIPOPROTEIN"/>
    <property type="match status" value="1"/>
</dbReference>
<dbReference type="Proteomes" id="UP000241507">
    <property type="component" value="Chromosome"/>
</dbReference>
<protein>
    <submittedName>
        <fullName evidence="3">Beta-glucanase</fullName>
    </submittedName>
</protein>
<comment type="similarity">
    <text evidence="1">Belongs to the glycosyl hydrolase 16 family.</text>
</comment>
<dbReference type="KEGG" id="grs:C7S20_10095"/>
<dbReference type="AlphaFoldDB" id="A0A2R3Z5R5"/>
<dbReference type="PANTHER" id="PTHR10963">
    <property type="entry name" value="GLYCOSYL HYDROLASE-RELATED"/>
    <property type="match status" value="1"/>
</dbReference>
<keyword evidence="4" id="KW-1185">Reference proteome</keyword>
<dbReference type="GO" id="GO:0004553">
    <property type="term" value="F:hydrolase activity, hydrolyzing O-glycosyl compounds"/>
    <property type="evidence" value="ECO:0007669"/>
    <property type="project" value="InterPro"/>
</dbReference>
<dbReference type="OrthoDB" id="9809583at2"/>
<gene>
    <name evidence="3" type="ORF">C7S20_10095</name>
</gene>
<feature type="domain" description="GH16" evidence="2">
    <location>
        <begin position="27"/>
        <end position="288"/>
    </location>
</feature>
<proteinExistence type="inferred from homology"/>
<dbReference type="CDD" id="cd08023">
    <property type="entry name" value="GH16_laminarinase_like"/>
    <property type="match status" value="1"/>
</dbReference>
<evidence type="ECO:0000313" key="3">
    <source>
        <dbReference type="EMBL" id="AVR45588.1"/>
    </source>
</evidence>
<dbReference type="SUPFAM" id="SSF49899">
    <property type="entry name" value="Concanavalin A-like lectins/glucanases"/>
    <property type="match status" value="1"/>
</dbReference>
<dbReference type="RefSeq" id="WP_107012365.1">
    <property type="nucleotide sequence ID" value="NZ_CP028136.1"/>
</dbReference>
<accession>A0A2R3Z5R5</accession>
<evidence type="ECO:0000256" key="1">
    <source>
        <dbReference type="ARBA" id="ARBA00006865"/>
    </source>
</evidence>
<dbReference type="PANTHER" id="PTHR10963:SF55">
    <property type="entry name" value="GLYCOSIDE HYDROLASE FAMILY 16 PROTEIN"/>
    <property type="match status" value="1"/>
</dbReference>
<name>A0A2R3Z5R5_9FLAO</name>
<dbReference type="Gene3D" id="2.60.120.200">
    <property type="match status" value="1"/>
</dbReference>
<dbReference type="InterPro" id="IPR013320">
    <property type="entry name" value="ConA-like_dom_sf"/>
</dbReference>
<dbReference type="EMBL" id="CP028136">
    <property type="protein sequence ID" value="AVR45588.1"/>
    <property type="molecule type" value="Genomic_DNA"/>
</dbReference>
<reference evidence="4" key="1">
    <citation type="submission" date="2018-03" db="EMBL/GenBank/DDBJ databases">
        <title>Gramella fulva sp. nov., isolated from a dry surface of tidal flat.</title>
        <authorList>
            <person name="Hwang S.H."/>
            <person name="Hwang W.M."/>
            <person name="Kang K."/>
            <person name="Ahn T.-Y."/>
        </authorList>
    </citation>
    <scope>NUCLEOTIDE SEQUENCE [LARGE SCALE GENOMIC DNA]</scope>
    <source>
        <strain evidence="4">SH35</strain>
    </source>
</reference>
<dbReference type="PROSITE" id="PS51762">
    <property type="entry name" value="GH16_2"/>
    <property type="match status" value="1"/>
</dbReference>
<sequence length="288" mass="33909">MKIKVLIITIVTINSFTGCKRPASIFAEKQNDTYPAYNLVWADEFNENGKPHKDNWSYEHGFLRNNELQWYQEENASLKNGSLIIEGRREKIKNPLYNPKSNDWRQTREFAEYTSSSLNTRGKKEFKYGIIEVRAKIDTASGNWPAIWTLGIEKPWPANGEVDIMEFYKIDGKPHILANAAWNESQQVKWDSEKIPFSHFLEKDSNWSENFHIWKMDWTREYIRLYLDDDLLNEIDLNETTNPDGFNPFRQPHYLLLNLALGSNGGDPVKTRFPVQYKVDYVRVYQKK</sequence>